<comment type="pathway">
    <text evidence="1">Lipid metabolism; fatty acid beta-oxidation.</text>
</comment>
<keyword evidence="4" id="KW-0560">Oxidoreductase</keyword>
<dbReference type="Pfam" id="PF02737">
    <property type="entry name" value="3HCDH_N"/>
    <property type="match status" value="1"/>
</dbReference>
<reference evidence="10 11" key="1">
    <citation type="journal article" date="2019" name="Int. J. Syst. Evol. Microbiol.">
        <title>The Global Catalogue of Microorganisms (GCM) 10K type strain sequencing project: providing services to taxonomists for standard genome sequencing and annotation.</title>
        <authorList>
            <consortium name="The Broad Institute Genomics Platform"/>
            <consortium name="The Broad Institute Genome Sequencing Center for Infectious Disease"/>
            <person name="Wu L."/>
            <person name="Ma J."/>
        </authorList>
    </citation>
    <scope>NUCLEOTIDE SEQUENCE [LARGE SCALE GENOMIC DNA]</scope>
    <source>
        <strain evidence="10 11">JCM 9933</strain>
    </source>
</reference>
<dbReference type="InterPro" id="IPR006108">
    <property type="entry name" value="3HC_DH_C"/>
</dbReference>
<evidence type="ECO:0000256" key="3">
    <source>
        <dbReference type="ARBA" id="ARBA00022963"/>
    </source>
</evidence>
<evidence type="ECO:0000256" key="2">
    <source>
        <dbReference type="ARBA" id="ARBA00022832"/>
    </source>
</evidence>
<dbReference type="InterPro" id="IPR008927">
    <property type="entry name" value="6-PGluconate_DH-like_C_sf"/>
</dbReference>
<proteinExistence type="predicted"/>
<feature type="domain" description="3-hydroxyacyl-CoA dehydrogenase NAD binding" evidence="9">
    <location>
        <begin position="22"/>
        <end position="200"/>
    </location>
</feature>
<dbReference type="SUPFAM" id="SSF48179">
    <property type="entry name" value="6-phosphogluconate dehydrogenase C-terminal domain-like"/>
    <property type="match status" value="2"/>
</dbReference>
<dbReference type="InterPro" id="IPR006176">
    <property type="entry name" value="3-OHacyl-CoA_DH_NAD-bd"/>
</dbReference>
<name>A0ABN1EJ44_9PROT</name>
<dbReference type="RefSeq" id="WP_343893165.1">
    <property type="nucleotide sequence ID" value="NZ_BAAAFZ010000002.1"/>
</dbReference>
<organism evidence="10 11">
    <name type="scientific">Craurococcus roseus</name>
    <dbReference type="NCBI Taxonomy" id="77585"/>
    <lineage>
        <taxon>Bacteria</taxon>
        <taxon>Pseudomonadati</taxon>
        <taxon>Pseudomonadota</taxon>
        <taxon>Alphaproteobacteria</taxon>
        <taxon>Acetobacterales</taxon>
        <taxon>Acetobacteraceae</taxon>
        <taxon>Craurococcus</taxon>
    </lineage>
</organism>
<evidence type="ECO:0000256" key="1">
    <source>
        <dbReference type="ARBA" id="ARBA00005005"/>
    </source>
</evidence>
<dbReference type="InterPro" id="IPR029045">
    <property type="entry name" value="ClpP/crotonase-like_dom_sf"/>
</dbReference>
<keyword evidence="11" id="KW-1185">Reference proteome</keyword>
<evidence type="ECO:0000313" key="10">
    <source>
        <dbReference type="EMBL" id="GAA0566799.1"/>
    </source>
</evidence>
<keyword evidence="3" id="KW-0442">Lipid degradation</keyword>
<dbReference type="Pfam" id="PF00725">
    <property type="entry name" value="3HCDH"/>
    <property type="match status" value="2"/>
</dbReference>
<dbReference type="Gene3D" id="1.10.1040.50">
    <property type="match status" value="1"/>
</dbReference>
<dbReference type="EMBL" id="BAAAFZ010000002">
    <property type="protein sequence ID" value="GAA0566799.1"/>
    <property type="molecule type" value="Genomic_DNA"/>
</dbReference>
<evidence type="ECO:0000256" key="5">
    <source>
        <dbReference type="ARBA" id="ARBA00023027"/>
    </source>
</evidence>
<keyword evidence="5" id="KW-0520">NAD</keyword>
<comment type="caution">
    <text evidence="10">The sequence shown here is derived from an EMBL/GenBank/DDBJ whole genome shotgun (WGS) entry which is preliminary data.</text>
</comment>
<keyword evidence="6" id="KW-0443">Lipid metabolism</keyword>
<dbReference type="SUPFAM" id="SSF52096">
    <property type="entry name" value="ClpP/crotonase"/>
    <property type="match status" value="1"/>
</dbReference>
<keyword evidence="2" id="KW-0276">Fatty acid metabolism</keyword>
<protein>
    <submittedName>
        <fullName evidence="10">3-hydroxyacyl-CoA dehydrogenase/enoyl-CoA hydratase family protein</fullName>
    </submittedName>
</protein>
<dbReference type="InterPro" id="IPR036291">
    <property type="entry name" value="NAD(P)-bd_dom_sf"/>
</dbReference>
<evidence type="ECO:0000259" key="8">
    <source>
        <dbReference type="Pfam" id="PF00725"/>
    </source>
</evidence>
<evidence type="ECO:0000256" key="7">
    <source>
        <dbReference type="ARBA" id="ARBA00049556"/>
    </source>
</evidence>
<dbReference type="Gene3D" id="3.90.226.10">
    <property type="entry name" value="2-enoyl-CoA Hydratase, Chain A, domain 1"/>
    <property type="match status" value="1"/>
</dbReference>
<accession>A0ABN1EJ44</accession>
<dbReference type="InterPro" id="IPR001753">
    <property type="entry name" value="Enoyl-CoA_hydra/iso"/>
</dbReference>
<dbReference type="SUPFAM" id="SSF51735">
    <property type="entry name" value="NAD(P)-binding Rossmann-fold domains"/>
    <property type="match status" value="1"/>
</dbReference>
<dbReference type="Proteomes" id="UP001501588">
    <property type="component" value="Unassembled WGS sequence"/>
</dbReference>
<dbReference type="PANTHER" id="PTHR48075:SF7">
    <property type="entry name" value="3-HYDROXYACYL-COA DEHYDROGENASE-RELATED"/>
    <property type="match status" value="1"/>
</dbReference>
<evidence type="ECO:0000256" key="4">
    <source>
        <dbReference type="ARBA" id="ARBA00023002"/>
    </source>
</evidence>
<dbReference type="Gene3D" id="3.40.50.720">
    <property type="entry name" value="NAD(P)-binding Rossmann-like Domain"/>
    <property type="match status" value="1"/>
</dbReference>
<comment type="catalytic activity">
    <reaction evidence="7">
        <text>a (3S)-3-hydroxyacyl-CoA + NAD(+) = a 3-oxoacyl-CoA + NADH + H(+)</text>
        <dbReference type="Rhea" id="RHEA:22432"/>
        <dbReference type="ChEBI" id="CHEBI:15378"/>
        <dbReference type="ChEBI" id="CHEBI:57318"/>
        <dbReference type="ChEBI" id="CHEBI:57540"/>
        <dbReference type="ChEBI" id="CHEBI:57945"/>
        <dbReference type="ChEBI" id="CHEBI:90726"/>
        <dbReference type="EC" id="1.1.1.35"/>
    </reaction>
</comment>
<dbReference type="PANTHER" id="PTHR48075">
    <property type="entry name" value="3-HYDROXYACYL-COA DEHYDROGENASE FAMILY PROTEIN"/>
    <property type="match status" value="1"/>
</dbReference>
<gene>
    <name evidence="10" type="ORF">GCM10009416_01000</name>
</gene>
<evidence type="ECO:0000313" key="11">
    <source>
        <dbReference type="Proteomes" id="UP001501588"/>
    </source>
</evidence>
<dbReference type="Pfam" id="PF00378">
    <property type="entry name" value="ECH_1"/>
    <property type="match status" value="1"/>
</dbReference>
<feature type="domain" description="3-hydroxyacyl-CoA dehydrogenase C-terminal" evidence="8">
    <location>
        <begin position="202"/>
        <end position="301"/>
    </location>
</feature>
<feature type="domain" description="3-hydroxyacyl-CoA dehydrogenase C-terminal" evidence="8">
    <location>
        <begin position="359"/>
        <end position="413"/>
    </location>
</feature>
<sequence>MNAPVAPLPYSPAKSGEGPIRKVGVVGAGVMGAGIAAHVANAGVPVVLLDIVPGGAAKAVERMLRADPAPFMGKAPARLVQTGDLDGGGLQLLADCDWIVEAIIERPDAKRDLYARLEDVRKPGSIVSSNTSTIPLAALTQGLGEKFARDFLITHFFNPPRYMRLLELVRGPATRADALDAIAAFGDRRLGKTIVHCKDTPGFIANRIGGLWMQSAINHAVDLRLTVEEADAVMGKPIGVPKTGVFGLLDLVGIDLMPHVAASMKAALPATDMYVVGMREHALIARMIAEGRTGRKGGKGGFYNREKGSGGESLKRAVDLWTGDYRDSTKARLDSLEIGSKDLRKLAEHPDRGGQYARAVLLDTLGYAASLVPEIADSPADVDAAMRLGYNWRWGPFELMDRLGPGWLAGALREAGRPVPALLETAGDRPFYRVQDGRRQVLGTDGEYRDIPRPDGVLLLSDVKLRSQPLAKNGSASLWDIGDGIACLEFHSKMNALDPDILGLLGKAVAMGKKGAFRALVVHNEADNFSVGANIGLALFAANIGAWGEIEGMIEGGQKAMRTMRDAPFPVVGAPAGMALGGGCEILLHCDAVQAHAETYIGLVEVGVGLIPGWGGCAAMLQRWAEAPKAPRGPMPPVAKAFEMISTAQVAKSAAEAREMMLLRPTDGITMNRDRLLADAKAKALSMVEGHQPAEPKPLRLPGPTGMAALKMAVEQAARLGKATPHDMVVCEHLAETLCGGERADHIADTTEDQVRKLEVKSFMALLKTEGTLARVEHMLETGRPLRN</sequence>
<evidence type="ECO:0000259" key="9">
    <source>
        <dbReference type="Pfam" id="PF02737"/>
    </source>
</evidence>
<evidence type="ECO:0000256" key="6">
    <source>
        <dbReference type="ARBA" id="ARBA00023098"/>
    </source>
</evidence>
<dbReference type="CDD" id="cd06558">
    <property type="entry name" value="crotonase-like"/>
    <property type="match status" value="1"/>
</dbReference>